<dbReference type="PROSITE" id="PS00130">
    <property type="entry name" value="U_DNA_GLYCOSYLASE"/>
    <property type="match status" value="1"/>
</dbReference>
<dbReference type="Pfam" id="PF03167">
    <property type="entry name" value="UDG"/>
    <property type="match status" value="1"/>
</dbReference>
<dbReference type="CDD" id="cd10027">
    <property type="entry name" value="UDG-F1-like"/>
    <property type="match status" value="1"/>
</dbReference>
<name>A0A6J6F2X8_9ZZZZ</name>
<evidence type="ECO:0000259" key="5">
    <source>
        <dbReference type="SMART" id="SM00986"/>
    </source>
</evidence>
<evidence type="ECO:0000256" key="4">
    <source>
        <dbReference type="ARBA" id="ARBA00023204"/>
    </source>
</evidence>
<gene>
    <name evidence="6" type="ORF">UFOPK1766_00511</name>
</gene>
<dbReference type="NCBIfam" id="NF003592">
    <property type="entry name" value="PRK05254.1-5"/>
    <property type="match status" value="1"/>
</dbReference>
<reference evidence="6" key="1">
    <citation type="submission" date="2020-05" db="EMBL/GenBank/DDBJ databases">
        <authorList>
            <person name="Chiriac C."/>
            <person name="Salcher M."/>
            <person name="Ghai R."/>
            <person name="Kavagutti S V."/>
        </authorList>
    </citation>
    <scope>NUCLEOTIDE SEQUENCE</scope>
</reference>
<keyword evidence="2" id="KW-0227">DNA damage</keyword>
<dbReference type="InterPro" id="IPR036895">
    <property type="entry name" value="Uracil-DNA_glycosylase-like_sf"/>
</dbReference>
<dbReference type="SMART" id="SM00986">
    <property type="entry name" value="UDG"/>
    <property type="match status" value="1"/>
</dbReference>
<dbReference type="PANTHER" id="PTHR11264">
    <property type="entry name" value="URACIL-DNA GLYCOSYLASE"/>
    <property type="match status" value="1"/>
</dbReference>
<dbReference type="NCBIfam" id="TIGR00628">
    <property type="entry name" value="ung"/>
    <property type="match status" value="1"/>
</dbReference>
<sequence length="210" mass="23444">MQIDLNFLLPEQWQNLVDTSALDQISHKLAGEFIPRSSDIFKAFECDPNLIKIIILGQDPYPNPAHATGLAFSVPETTNTLPASLKNIFLELKSDLGVDRKSGDLSDWAAQGVFLLNTCLTVLPSDPLAHTKIGWQQFTESIIANLSKREVIGILWGNHAQRMNHYFAKEDLLTSVHPSPLSAYRGFFGSKPFSKSNKRLVEKGLTPIKW</sequence>
<protein>
    <submittedName>
        <fullName evidence="6">Unannotated protein</fullName>
    </submittedName>
</protein>
<evidence type="ECO:0000256" key="2">
    <source>
        <dbReference type="ARBA" id="ARBA00022763"/>
    </source>
</evidence>
<dbReference type="EMBL" id="CAEZTW010000077">
    <property type="protein sequence ID" value="CAB4581965.1"/>
    <property type="molecule type" value="Genomic_DNA"/>
</dbReference>
<dbReference type="AlphaFoldDB" id="A0A6J6F2X8"/>
<dbReference type="GO" id="GO:0004844">
    <property type="term" value="F:uracil DNA N-glycosylase activity"/>
    <property type="evidence" value="ECO:0007669"/>
    <property type="project" value="InterPro"/>
</dbReference>
<evidence type="ECO:0000256" key="3">
    <source>
        <dbReference type="ARBA" id="ARBA00022801"/>
    </source>
</evidence>
<dbReference type="InterPro" id="IPR002043">
    <property type="entry name" value="UDG_fam1"/>
</dbReference>
<accession>A0A6J6F2X8</accession>
<dbReference type="HAMAP" id="MF_00148">
    <property type="entry name" value="UDG"/>
    <property type="match status" value="1"/>
</dbReference>
<keyword evidence="4" id="KW-0234">DNA repair</keyword>
<dbReference type="SMART" id="SM00987">
    <property type="entry name" value="UreE_C"/>
    <property type="match status" value="1"/>
</dbReference>
<dbReference type="PANTHER" id="PTHR11264:SF0">
    <property type="entry name" value="URACIL-DNA GLYCOSYLASE"/>
    <property type="match status" value="1"/>
</dbReference>
<dbReference type="GO" id="GO:0097510">
    <property type="term" value="P:base-excision repair, AP site formation via deaminated base removal"/>
    <property type="evidence" value="ECO:0007669"/>
    <property type="project" value="TreeGrafter"/>
</dbReference>
<keyword evidence="3" id="KW-0378">Hydrolase</keyword>
<dbReference type="SUPFAM" id="SSF52141">
    <property type="entry name" value="Uracil-DNA glycosylase-like"/>
    <property type="match status" value="1"/>
</dbReference>
<proteinExistence type="inferred from homology"/>
<evidence type="ECO:0000256" key="1">
    <source>
        <dbReference type="ARBA" id="ARBA00008184"/>
    </source>
</evidence>
<dbReference type="InterPro" id="IPR005122">
    <property type="entry name" value="Uracil-DNA_glycosylase-like"/>
</dbReference>
<dbReference type="NCBIfam" id="NF003588">
    <property type="entry name" value="PRK05254.1-1"/>
    <property type="match status" value="1"/>
</dbReference>
<dbReference type="InterPro" id="IPR018085">
    <property type="entry name" value="Ura-DNA_Glyclase_AS"/>
</dbReference>
<organism evidence="6">
    <name type="scientific">freshwater metagenome</name>
    <dbReference type="NCBI Taxonomy" id="449393"/>
    <lineage>
        <taxon>unclassified sequences</taxon>
        <taxon>metagenomes</taxon>
        <taxon>ecological metagenomes</taxon>
    </lineage>
</organism>
<evidence type="ECO:0000313" key="6">
    <source>
        <dbReference type="EMBL" id="CAB4581965.1"/>
    </source>
</evidence>
<comment type="similarity">
    <text evidence="1">Belongs to the uracil-DNA glycosylase (UDG) superfamily. UNG family.</text>
</comment>
<dbReference type="Gene3D" id="3.40.470.10">
    <property type="entry name" value="Uracil-DNA glycosylase-like domain"/>
    <property type="match status" value="1"/>
</dbReference>
<feature type="domain" description="Uracil-DNA glycosylase-like" evidence="5">
    <location>
        <begin position="44"/>
        <end position="200"/>
    </location>
</feature>